<feature type="binding site" evidence="2">
    <location>
        <position position="87"/>
    </location>
    <ligand>
        <name>glutathione</name>
        <dbReference type="ChEBI" id="CHEBI:57925"/>
    </ligand>
</feature>
<dbReference type="Pfam" id="PF13409">
    <property type="entry name" value="GST_N_2"/>
    <property type="match status" value="1"/>
</dbReference>
<dbReference type="InterPro" id="IPR036249">
    <property type="entry name" value="Thioredoxin-like_sf"/>
</dbReference>
<feature type="site" description="Lowers pKa of active site Cys" evidence="3">
    <location>
        <position position="249"/>
    </location>
</feature>
<evidence type="ECO:0000256" key="1">
    <source>
        <dbReference type="PIRSR" id="PIRSR015753-1"/>
    </source>
</evidence>
<evidence type="ECO:0000313" key="5">
    <source>
        <dbReference type="EMBL" id="KAH8994479.1"/>
    </source>
</evidence>
<reference evidence="5" key="1">
    <citation type="submission" date="2022-01" db="EMBL/GenBank/DDBJ databases">
        <title>Comparative genomics reveals a dynamic genome evolution in the ectomycorrhizal milk-cap (Lactarius) mushrooms.</title>
        <authorList>
            <consortium name="DOE Joint Genome Institute"/>
            <person name="Lebreton A."/>
            <person name="Tang N."/>
            <person name="Kuo A."/>
            <person name="LaButti K."/>
            <person name="Drula E."/>
            <person name="Barry K."/>
            <person name="Clum A."/>
            <person name="Lipzen A."/>
            <person name="Mousain D."/>
            <person name="Ng V."/>
            <person name="Wang R."/>
            <person name="Wang X."/>
            <person name="Dai Y."/>
            <person name="Henrissat B."/>
            <person name="Grigoriev I.V."/>
            <person name="Guerin-Laguette A."/>
            <person name="Yu F."/>
            <person name="Martin F.M."/>
        </authorList>
    </citation>
    <scope>NUCLEOTIDE SEQUENCE</scope>
    <source>
        <strain evidence="5">QP</strain>
    </source>
</reference>
<dbReference type="AlphaFoldDB" id="A0AAD4LJN0"/>
<evidence type="ECO:0000259" key="4">
    <source>
        <dbReference type="Pfam" id="PF13409"/>
    </source>
</evidence>
<dbReference type="PANTHER" id="PTHR32419">
    <property type="entry name" value="GLUTATHIONYL-HYDROQUINONE REDUCTASE"/>
    <property type="match status" value="1"/>
</dbReference>
<dbReference type="EMBL" id="JAKELL010000014">
    <property type="protein sequence ID" value="KAH8994479.1"/>
    <property type="molecule type" value="Genomic_DNA"/>
</dbReference>
<sequence length="307" mass="35370">MSRDVSHFSDIAKSKTEADGSFKRAASSFRNFVQAGGQFPPEKDRYHLYVSYACPWATRTLILRKLKGLEDIIPFSVVSPRMGTDGWPFASVDQFPGADADPLYQSQHVKDLYLRADPNFTGRFTVPVLWDKKEHTIVNNESSEIIRMFNSDFNSLLPEDKAKLDFYPEGLRKEIDELNEWVYDQINNGVYKAGFATTSQAYRAAVVPLFDALDRVEGILKDKTYLIGDRLTEADIRLFVTIIRFDPVYVSHFNWLRRLYWQNDAFQSTADFEHIKTHYFWSHPHINPTRIVPIGPVPHILPLEADS</sequence>
<proteinExistence type="predicted"/>
<dbReference type="SUPFAM" id="SSF52833">
    <property type="entry name" value="Thioredoxin-like"/>
    <property type="match status" value="1"/>
</dbReference>
<dbReference type="InterPro" id="IPR047047">
    <property type="entry name" value="GST_Omega-like_C"/>
</dbReference>
<dbReference type="GO" id="GO:0005737">
    <property type="term" value="C:cytoplasm"/>
    <property type="evidence" value="ECO:0007669"/>
    <property type="project" value="TreeGrafter"/>
</dbReference>
<dbReference type="InterPro" id="IPR036282">
    <property type="entry name" value="Glutathione-S-Trfase_C_sf"/>
</dbReference>
<dbReference type="Gene3D" id="1.20.1050.10">
    <property type="match status" value="1"/>
</dbReference>
<dbReference type="InterPro" id="IPR004045">
    <property type="entry name" value="Glutathione_S-Trfase_N"/>
</dbReference>
<accession>A0AAD4LJN0</accession>
<dbReference type="Proteomes" id="UP001201163">
    <property type="component" value="Unassembled WGS sequence"/>
</dbReference>
<gene>
    <name evidence="5" type="ORF">EDB92DRAFT_1943805</name>
</gene>
<dbReference type="InterPro" id="IPR016639">
    <property type="entry name" value="GST_Omega/GSH"/>
</dbReference>
<dbReference type="InterPro" id="IPR040079">
    <property type="entry name" value="Glutathione_S-Trfase"/>
</dbReference>
<dbReference type="PANTHER" id="PTHR32419:SF6">
    <property type="entry name" value="GLUTATHIONE S-TRANSFERASE OMEGA-LIKE 1-RELATED"/>
    <property type="match status" value="1"/>
</dbReference>
<dbReference type="Gene3D" id="3.40.30.10">
    <property type="entry name" value="Glutaredoxin"/>
    <property type="match status" value="1"/>
</dbReference>
<feature type="binding site" evidence="2">
    <location>
        <begin position="123"/>
        <end position="126"/>
    </location>
    <ligand>
        <name>glutathione</name>
        <dbReference type="ChEBI" id="CHEBI:57925"/>
    </ligand>
</feature>
<name>A0AAD4LJN0_9AGAM</name>
<feature type="binding site" evidence="2">
    <location>
        <begin position="141"/>
        <end position="142"/>
    </location>
    <ligand>
        <name>glutathione</name>
        <dbReference type="ChEBI" id="CHEBI:57925"/>
    </ligand>
</feature>
<dbReference type="SFLD" id="SFLDG01206">
    <property type="entry name" value="Xi.1"/>
    <property type="match status" value="1"/>
</dbReference>
<dbReference type="CDD" id="cd03190">
    <property type="entry name" value="GST_C_Omega_like"/>
    <property type="match status" value="1"/>
</dbReference>
<comment type="caution">
    <text evidence="5">The sequence shown here is derived from an EMBL/GenBank/DDBJ whole genome shotgun (WGS) entry which is preliminary data.</text>
</comment>
<feature type="site" description="Lowers pKa of active site Cys" evidence="3">
    <location>
        <position position="279"/>
    </location>
</feature>
<evidence type="ECO:0000313" key="6">
    <source>
        <dbReference type="Proteomes" id="UP001201163"/>
    </source>
</evidence>
<dbReference type="SUPFAM" id="SSF47616">
    <property type="entry name" value="GST C-terminal domain-like"/>
    <property type="match status" value="1"/>
</dbReference>
<feature type="active site" description="Nucleophile" evidence="1">
    <location>
        <position position="54"/>
    </location>
</feature>
<organism evidence="5 6">
    <name type="scientific">Lactarius akahatsu</name>
    <dbReference type="NCBI Taxonomy" id="416441"/>
    <lineage>
        <taxon>Eukaryota</taxon>
        <taxon>Fungi</taxon>
        <taxon>Dikarya</taxon>
        <taxon>Basidiomycota</taxon>
        <taxon>Agaricomycotina</taxon>
        <taxon>Agaricomycetes</taxon>
        <taxon>Russulales</taxon>
        <taxon>Russulaceae</taxon>
        <taxon>Lactarius</taxon>
    </lineage>
</organism>
<keyword evidence="6" id="KW-1185">Reference proteome</keyword>
<feature type="domain" description="GST N-terminal" evidence="4">
    <location>
        <begin position="53"/>
        <end position="150"/>
    </location>
</feature>
<feature type="active site" description="Proton donor/acceptor" evidence="1">
    <location>
        <position position="191"/>
    </location>
</feature>
<evidence type="ECO:0000256" key="2">
    <source>
        <dbReference type="PIRSR" id="PIRSR015753-2"/>
    </source>
</evidence>
<dbReference type="SFLD" id="SFLDG01148">
    <property type="entry name" value="Xi_(cytGST)"/>
    <property type="match status" value="1"/>
</dbReference>
<evidence type="ECO:0000256" key="3">
    <source>
        <dbReference type="PIRSR" id="PIRSR015753-3"/>
    </source>
</evidence>
<dbReference type="FunFam" id="3.40.30.10:FF:000162">
    <property type="entry name" value="Glutathione S-transferase Gst3"/>
    <property type="match status" value="1"/>
</dbReference>
<dbReference type="GO" id="GO:0004364">
    <property type="term" value="F:glutathione transferase activity"/>
    <property type="evidence" value="ECO:0007669"/>
    <property type="project" value="InterPro"/>
</dbReference>
<protein>
    <submittedName>
        <fullName evidence="5">Glutathione S-transferase</fullName>
    </submittedName>
</protein>
<dbReference type="Pfam" id="PF13410">
    <property type="entry name" value="GST_C_2"/>
    <property type="match status" value="1"/>
</dbReference>
<dbReference type="PIRSF" id="PIRSF015753">
    <property type="entry name" value="GST"/>
    <property type="match status" value="1"/>
</dbReference>
<dbReference type="SFLD" id="SFLDS00019">
    <property type="entry name" value="Glutathione_Transferase_(cytos"/>
    <property type="match status" value="1"/>
</dbReference>